<evidence type="ECO:0000259" key="7">
    <source>
        <dbReference type="PROSITE" id="PS50240"/>
    </source>
</evidence>
<comment type="similarity">
    <text evidence="1">Belongs to the peptidase S1 family.</text>
</comment>
<dbReference type="Pfam" id="PF00089">
    <property type="entry name" value="Trypsin"/>
    <property type="match status" value="1"/>
</dbReference>
<dbReference type="InterPro" id="IPR009003">
    <property type="entry name" value="Peptidase_S1_PA"/>
</dbReference>
<comment type="caution">
    <text evidence="8">The sequence shown here is derived from an EMBL/GenBank/DDBJ whole genome shotgun (WGS) entry which is preliminary data.</text>
</comment>
<evidence type="ECO:0000256" key="4">
    <source>
        <dbReference type="ARBA" id="ARBA00023180"/>
    </source>
</evidence>
<evidence type="ECO:0000256" key="1">
    <source>
        <dbReference type="ARBA" id="ARBA00007664"/>
    </source>
</evidence>
<dbReference type="InterPro" id="IPR050430">
    <property type="entry name" value="Peptidase_S1"/>
</dbReference>
<dbReference type="PROSITE" id="PS00134">
    <property type="entry name" value="TRYPSIN_HIS"/>
    <property type="match status" value="1"/>
</dbReference>
<dbReference type="AlphaFoldDB" id="A0AAD3CJQ3"/>
<keyword evidence="2" id="KW-0843">Virulence</keyword>
<evidence type="ECO:0000256" key="3">
    <source>
        <dbReference type="ARBA" id="ARBA00023157"/>
    </source>
</evidence>
<feature type="compositionally biased region" description="Polar residues" evidence="5">
    <location>
        <begin position="301"/>
        <end position="318"/>
    </location>
</feature>
<dbReference type="EMBL" id="BLLK01000022">
    <property type="protein sequence ID" value="GFH47156.1"/>
    <property type="molecule type" value="Genomic_DNA"/>
</dbReference>
<protein>
    <recommendedName>
        <fullName evidence="7">Peptidase S1 domain-containing protein</fullName>
    </recommendedName>
</protein>
<evidence type="ECO:0000256" key="6">
    <source>
        <dbReference type="SAM" id="SignalP"/>
    </source>
</evidence>
<feature type="domain" description="Peptidase S1" evidence="7">
    <location>
        <begin position="50"/>
        <end position="277"/>
    </location>
</feature>
<dbReference type="PANTHER" id="PTHR24276:SF98">
    <property type="entry name" value="FI18310P1-RELATED"/>
    <property type="match status" value="1"/>
</dbReference>
<evidence type="ECO:0000256" key="2">
    <source>
        <dbReference type="ARBA" id="ARBA00023026"/>
    </source>
</evidence>
<organism evidence="8 9">
    <name type="scientific">Chaetoceros tenuissimus</name>
    <dbReference type="NCBI Taxonomy" id="426638"/>
    <lineage>
        <taxon>Eukaryota</taxon>
        <taxon>Sar</taxon>
        <taxon>Stramenopiles</taxon>
        <taxon>Ochrophyta</taxon>
        <taxon>Bacillariophyta</taxon>
        <taxon>Coscinodiscophyceae</taxon>
        <taxon>Chaetocerotophycidae</taxon>
        <taxon>Chaetocerotales</taxon>
        <taxon>Chaetocerotaceae</taxon>
        <taxon>Chaetoceros</taxon>
    </lineage>
</organism>
<dbReference type="Proteomes" id="UP001054902">
    <property type="component" value="Unassembled WGS sequence"/>
</dbReference>
<gene>
    <name evidence="8" type="ORF">CTEN210_03631</name>
</gene>
<proteinExistence type="inferred from homology"/>
<dbReference type="PROSITE" id="PS50240">
    <property type="entry name" value="TRYPSIN_DOM"/>
    <property type="match status" value="1"/>
</dbReference>
<keyword evidence="3" id="KW-1015">Disulfide bond</keyword>
<dbReference type="GO" id="GO:0004252">
    <property type="term" value="F:serine-type endopeptidase activity"/>
    <property type="evidence" value="ECO:0007669"/>
    <property type="project" value="InterPro"/>
</dbReference>
<accession>A0AAD3CJQ3</accession>
<dbReference type="Gene3D" id="2.40.10.10">
    <property type="entry name" value="Trypsin-like serine proteases"/>
    <property type="match status" value="1"/>
</dbReference>
<reference evidence="8 9" key="1">
    <citation type="journal article" date="2021" name="Sci. Rep.">
        <title>The genome of the diatom Chaetoceros tenuissimus carries an ancient integrated fragment of an extant virus.</title>
        <authorList>
            <person name="Hongo Y."/>
            <person name="Kimura K."/>
            <person name="Takaki Y."/>
            <person name="Yoshida Y."/>
            <person name="Baba S."/>
            <person name="Kobayashi G."/>
            <person name="Nagasaki K."/>
            <person name="Hano T."/>
            <person name="Tomaru Y."/>
        </authorList>
    </citation>
    <scope>NUCLEOTIDE SEQUENCE [LARGE SCALE GENOMIC DNA]</scope>
    <source>
        <strain evidence="8 9">NIES-3715</strain>
    </source>
</reference>
<feature type="region of interest" description="Disordered" evidence="5">
    <location>
        <begin position="287"/>
        <end position="326"/>
    </location>
</feature>
<keyword evidence="9" id="KW-1185">Reference proteome</keyword>
<dbReference type="SUPFAM" id="SSF50494">
    <property type="entry name" value="Trypsin-like serine proteases"/>
    <property type="match status" value="1"/>
</dbReference>
<dbReference type="CDD" id="cd00190">
    <property type="entry name" value="Tryp_SPc"/>
    <property type="match status" value="1"/>
</dbReference>
<dbReference type="SMART" id="SM00020">
    <property type="entry name" value="Tryp_SPc"/>
    <property type="match status" value="1"/>
</dbReference>
<dbReference type="InterPro" id="IPR001314">
    <property type="entry name" value="Peptidase_S1A"/>
</dbReference>
<sequence length="542" mass="58669">MIFHKTILSTLLIALTVCASENDSNYSNIFTEELSTGTEQHVTSGLQQRIMGGWDAPLNKYPWFAWMIKSDGFAIGCGSFLVAPEWILTAAHCVDEGVEVKGVEVGRLCRQNHNCNQALERIAVDRVVIDPLFKPHSLSYDLALIKLSNASTIPPATLDSGFSPSFSNGRPNLMAIGFGVTYDENNLYTQRLLEVEVEYVTNSKCEESLGPGFPDEMLCAGGGTEGTCHGDSGGPLWDSTEDIVIGVTSWSSVCKYGDPAVYARISSRYDWITETICSDHSYPKPSYCGGQQGPNPMPTPVTKSPTRSPTRIPTSSPTKRAPNPNLHYDECIDSPIDWHDADGPQYDCAWYANGSNCQYHGNSYANMGKTANQACCACGGGNSSKATNEPTSSPTAQTASPTDSPTSKPSSRVCYDDPSNWIDNEGFDCHWYSDRSNCQYYGHLYIGFGGKTAIEACCVCNGGTFYNVPAPTPNFAPNQLPSGCVDSPLGWYDSDGPQYDCDFYGQGSNCESIGDFYENNGKTANEACCVCGGGVNQDIDDD</sequence>
<feature type="signal peptide" evidence="6">
    <location>
        <begin position="1"/>
        <end position="19"/>
    </location>
</feature>
<dbReference type="InterPro" id="IPR018114">
    <property type="entry name" value="TRYPSIN_HIS"/>
</dbReference>
<dbReference type="InterPro" id="IPR043504">
    <property type="entry name" value="Peptidase_S1_PA_chymotrypsin"/>
</dbReference>
<feature type="chain" id="PRO_5042018566" description="Peptidase S1 domain-containing protein" evidence="6">
    <location>
        <begin position="20"/>
        <end position="542"/>
    </location>
</feature>
<keyword evidence="4" id="KW-0325">Glycoprotein</keyword>
<evidence type="ECO:0000256" key="5">
    <source>
        <dbReference type="SAM" id="MobiDB-lite"/>
    </source>
</evidence>
<dbReference type="PANTHER" id="PTHR24276">
    <property type="entry name" value="POLYSERASE-RELATED"/>
    <property type="match status" value="1"/>
</dbReference>
<evidence type="ECO:0000313" key="9">
    <source>
        <dbReference type="Proteomes" id="UP001054902"/>
    </source>
</evidence>
<evidence type="ECO:0000313" key="8">
    <source>
        <dbReference type="EMBL" id="GFH47156.1"/>
    </source>
</evidence>
<dbReference type="InterPro" id="IPR001254">
    <property type="entry name" value="Trypsin_dom"/>
</dbReference>
<dbReference type="GO" id="GO:0006508">
    <property type="term" value="P:proteolysis"/>
    <property type="evidence" value="ECO:0007669"/>
    <property type="project" value="InterPro"/>
</dbReference>
<dbReference type="PRINTS" id="PR00722">
    <property type="entry name" value="CHYMOTRYPSIN"/>
</dbReference>
<feature type="region of interest" description="Disordered" evidence="5">
    <location>
        <begin position="387"/>
        <end position="412"/>
    </location>
</feature>
<name>A0AAD3CJQ3_9STRA</name>
<feature type="compositionally biased region" description="Low complexity" evidence="5">
    <location>
        <begin position="390"/>
        <end position="411"/>
    </location>
</feature>
<keyword evidence="6" id="KW-0732">Signal</keyword>